<dbReference type="InterPro" id="IPR021272">
    <property type="entry name" value="DUF2851"/>
</dbReference>
<protein>
    <recommendedName>
        <fullName evidence="3">DUF2851 domain-containing protein</fullName>
    </recommendedName>
</protein>
<proteinExistence type="predicted"/>
<dbReference type="RefSeq" id="WP_089708293.1">
    <property type="nucleotide sequence ID" value="NZ_FMAR01000001.1"/>
</dbReference>
<dbReference type="OrthoDB" id="1005072at2"/>
<dbReference type="Proteomes" id="UP000242818">
    <property type="component" value="Unassembled WGS sequence"/>
</dbReference>
<dbReference type="AlphaFoldDB" id="A0A1C3ZA15"/>
<dbReference type="Pfam" id="PF11013">
    <property type="entry name" value="DUF2851"/>
    <property type="match status" value="1"/>
</dbReference>
<evidence type="ECO:0000313" key="1">
    <source>
        <dbReference type="EMBL" id="SCB79185.1"/>
    </source>
</evidence>
<evidence type="ECO:0008006" key="3">
    <source>
        <dbReference type="Google" id="ProtNLM"/>
    </source>
</evidence>
<organism evidence="1 2">
    <name type="scientific">Chitinophaga costaii</name>
    <dbReference type="NCBI Taxonomy" id="1335309"/>
    <lineage>
        <taxon>Bacteria</taxon>
        <taxon>Pseudomonadati</taxon>
        <taxon>Bacteroidota</taxon>
        <taxon>Chitinophagia</taxon>
        <taxon>Chitinophagales</taxon>
        <taxon>Chitinophagaceae</taxon>
        <taxon>Chitinophaga</taxon>
    </lineage>
</organism>
<name>A0A1C3ZA15_9BACT</name>
<dbReference type="EMBL" id="FMAR01000001">
    <property type="protein sequence ID" value="SCB79185.1"/>
    <property type="molecule type" value="Genomic_DNA"/>
</dbReference>
<keyword evidence="2" id="KW-1185">Reference proteome</keyword>
<gene>
    <name evidence="1" type="ORF">GA0116948_101302</name>
</gene>
<evidence type="ECO:0000313" key="2">
    <source>
        <dbReference type="Proteomes" id="UP000242818"/>
    </source>
</evidence>
<sequence>MPVAVSPAPPLSEHLLQFIWQFRLFNADGLCTTAGEPVQLISTGHWNRHAGPDFSDARIRIGHTLWAGNVEIHLKASDWYKHRHPQNPHYDHVILHVVFDQDLPTDIPSLPCIVLQPRISKLLLRRYQQLHGSIDFVPCGQQAGKTNSLTWKSWSDRLLLERWERKTTDLQAWLRQTRQDWEETCYQGLAQGFGQPVNAGAFLQLAQSLPLRILLRNKASLEVIEALLFGQAGLLEGTFTDPYPQDLQRQYRYLRHKYQLQPLPGHAWKWLRMRPAAFPTLRIALLAALLHRRTHLFSHVLAAKDLQQLEQLLTVQPSPYWQTHYRFDKPVSRPFLPGKQMVRNIVINTLLPLLYCYGQQKAQPGLQERAMTWIGSLPPESNRIISGWHAAGIHADNAADTQALLQLKQYYCDEKRCLECAIGARILKGSCGE</sequence>
<reference evidence="1 2" key="1">
    <citation type="submission" date="2016-08" db="EMBL/GenBank/DDBJ databases">
        <authorList>
            <person name="Seilhamer J.J."/>
        </authorList>
    </citation>
    <scope>NUCLEOTIDE SEQUENCE [LARGE SCALE GENOMIC DNA]</scope>
    <source>
        <strain evidence="1 2">A37T2</strain>
    </source>
</reference>
<accession>A0A1C3ZA15</accession>
<dbReference type="STRING" id="1335309.GA0116948_101302"/>